<sequence length="308" mass="35192">MAQSMVKIPSDFGNINIKHVSVVGTFNGIVLLVLEDTLLCTHMILFNPFTQVYNKVPDPPARTSVRPRQGRFYESDLHIGFGATPDDFKIVRFFEAQESLNKVKSYSCYVFSVKKSLWSKPNYFTQNFRFHNDVGMFLNGFLYWIIRVHDDTDSTKLILALDIKKIALSTINVPNRCGFCRYSNLTRYRQWKYCEAILGKVHGCLCIINLGSDGLMFNLWVMKEQGVGNSWSIAHSFRLQIVGLFLPICILDNGKILFLDMSKNKKVIIYDTSNDSNKEFIFPAMPSMTVYGTEYVQTLVSPSNMCSV</sequence>
<dbReference type="Pfam" id="PF07734">
    <property type="entry name" value="FBA_1"/>
    <property type="match status" value="1"/>
</dbReference>
<dbReference type="PANTHER" id="PTHR31672:SF13">
    <property type="entry name" value="F-BOX PROTEIN CPR30-LIKE"/>
    <property type="match status" value="1"/>
</dbReference>
<evidence type="ECO:0000313" key="3">
    <source>
        <dbReference type="Proteomes" id="UP000245207"/>
    </source>
</evidence>
<dbReference type="PANTHER" id="PTHR31672">
    <property type="entry name" value="BNACNNG10540D PROTEIN"/>
    <property type="match status" value="1"/>
</dbReference>
<gene>
    <name evidence="2" type="ORF">CTI12_AA508310</name>
</gene>
<protein>
    <submittedName>
        <fullName evidence="2">F-box domain-containing protein</fullName>
    </submittedName>
</protein>
<dbReference type="InterPro" id="IPR006527">
    <property type="entry name" value="F-box-assoc_dom_typ1"/>
</dbReference>
<dbReference type="AlphaFoldDB" id="A0A2U1LBX1"/>
<dbReference type="Proteomes" id="UP000245207">
    <property type="component" value="Unassembled WGS sequence"/>
</dbReference>
<dbReference type="InterPro" id="IPR050796">
    <property type="entry name" value="SCF_F-box_component"/>
</dbReference>
<evidence type="ECO:0000313" key="2">
    <source>
        <dbReference type="EMBL" id="PWA46502.1"/>
    </source>
</evidence>
<dbReference type="EMBL" id="PKPP01010256">
    <property type="protein sequence ID" value="PWA46502.1"/>
    <property type="molecule type" value="Genomic_DNA"/>
</dbReference>
<dbReference type="InterPro" id="IPR017451">
    <property type="entry name" value="F-box-assoc_interact_dom"/>
</dbReference>
<organism evidence="2 3">
    <name type="scientific">Artemisia annua</name>
    <name type="common">Sweet wormwood</name>
    <dbReference type="NCBI Taxonomy" id="35608"/>
    <lineage>
        <taxon>Eukaryota</taxon>
        <taxon>Viridiplantae</taxon>
        <taxon>Streptophyta</taxon>
        <taxon>Embryophyta</taxon>
        <taxon>Tracheophyta</taxon>
        <taxon>Spermatophyta</taxon>
        <taxon>Magnoliopsida</taxon>
        <taxon>eudicotyledons</taxon>
        <taxon>Gunneridae</taxon>
        <taxon>Pentapetalae</taxon>
        <taxon>asterids</taxon>
        <taxon>campanulids</taxon>
        <taxon>Asterales</taxon>
        <taxon>Asteraceae</taxon>
        <taxon>Asteroideae</taxon>
        <taxon>Anthemideae</taxon>
        <taxon>Artemisiinae</taxon>
        <taxon>Artemisia</taxon>
    </lineage>
</organism>
<proteinExistence type="predicted"/>
<name>A0A2U1LBX1_ARTAN</name>
<dbReference type="NCBIfam" id="TIGR01640">
    <property type="entry name" value="F_box_assoc_1"/>
    <property type="match status" value="1"/>
</dbReference>
<accession>A0A2U1LBX1</accession>
<comment type="caution">
    <text evidence="2">The sequence shown here is derived from an EMBL/GenBank/DDBJ whole genome shotgun (WGS) entry which is preliminary data.</text>
</comment>
<feature type="domain" description="F-box associated beta-propeller type 1" evidence="1">
    <location>
        <begin position="19"/>
        <end position="278"/>
    </location>
</feature>
<reference evidence="2 3" key="1">
    <citation type="journal article" date="2018" name="Mol. Plant">
        <title>The genome of Artemisia annua provides insight into the evolution of Asteraceae family and artemisinin biosynthesis.</title>
        <authorList>
            <person name="Shen Q."/>
            <person name="Zhang L."/>
            <person name="Liao Z."/>
            <person name="Wang S."/>
            <person name="Yan T."/>
            <person name="Shi P."/>
            <person name="Liu M."/>
            <person name="Fu X."/>
            <person name="Pan Q."/>
            <person name="Wang Y."/>
            <person name="Lv Z."/>
            <person name="Lu X."/>
            <person name="Zhang F."/>
            <person name="Jiang W."/>
            <person name="Ma Y."/>
            <person name="Chen M."/>
            <person name="Hao X."/>
            <person name="Li L."/>
            <person name="Tang Y."/>
            <person name="Lv G."/>
            <person name="Zhou Y."/>
            <person name="Sun X."/>
            <person name="Brodelius P.E."/>
            <person name="Rose J.K.C."/>
            <person name="Tang K."/>
        </authorList>
    </citation>
    <scope>NUCLEOTIDE SEQUENCE [LARGE SCALE GENOMIC DNA]</scope>
    <source>
        <strain evidence="3">cv. Huhao1</strain>
        <tissue evidence="2">Leaf</tissue>
    </source>
</reference>
<dbReference type="OrthoDB" id="591557at2759"/>
<evidence type="ECO:0000259" key="1">
    <source>
        <dbReference type="Pfam" id="PF07734"/>
    </source>
</evidence>
<keyword evidence="3" id="KW-1185">Reference proteome</keyword>